<keyword evidence="5" id="KW-1185">Reference proteome</keyword>
<dbReference type="Pfam" id="PF17919">
    <property type="entry name" value="RT_RNaseH_2"/>
    <property type="match status" value="1"/>
</dbReference>
<accession>A0ABQ4XPF1</accession>
<reference evidence="4" key="1">
    <citation type="journal article" date="2022" name="Int. J. Mol. Sci.">
        <title>Draft Genome of Tanacetum Coccineum: Genomic Comparison of Closely Related Tanacetum-Family Plants.</title>
        <authorList>
            <person name="Yamashiro T."/>
            <person name="Shiraishi A."/>
            <person name="Nakayama K."/>
            <person name="Satake H."/>
        </authorList>
    </citation>
    <scope>NUCLEOTIDE SEQUENCE</scope>
</reference>
<evidence type="ECO:0000259" key="2">
    <source>
        <dbReference type="Pfam" id="PF00078"/>
    </source>
</evidence>
<dbReference type="InterPro" id="IPR050951">
    <property type="entry name" value="Retrovirus_Pol_polyprotein"/>
</dbReference>
<dbReference type="PANTHER" id="PTHR37984:SF5">
    <property type="entry name" value="PROTEIN NYNRIN-LIKE"/>
    <property type="match status" value="1"/>
</dbReference>
<gene>
    <name evidence="4" type="ORF">Tco_0681565</name>
</gene>
<dbReference type="EMBL" id="BQNB010009687">
    <property type="protein sequence ID" value="GJS67001.1"/>
    <property type="molecule type" value="Genomic_DNA"/>
</dbReference>
<dbReference type="InterPro" id="IPR043502">
    <property type="entry name" value="DNA/RNA_pol_sf"/>
</dbReference>
<dbReference type="InterPro" id="IPR041577">
    <property type="entry name" value="RT_RNaseH_2"/>
</dbReference>
<dbReference type="InterPro" id="IPR043128">
    <property type="entry name" value="Rev_trsase/Diguanyl_cyclase"/>
</dbReference>
<dbReference type="PANTHER" id="PTHR37984">
    <property type="entry name" value="PROTEIN CBG26694"/>
    <property type="match status" value="1"/>
</dbReference>
<organism evidence="4 5">
    <name type="scientific">Tanacetum coccineum</name>
    <dbReference type="NCBI Taxonomy" id="301880"/>
    <lineage>
        <taxon>Eukaryota</taxon>
        <taxon>Viridiplantae</taxon>
        <taxon>Streptophyta</taxon>
        <taxon>Embryophyta</taxon>
        <taxon>Tracheophyta</taxon>
        <taxon>Spermatophyta</taxon>
        <taxon>Magnoliopsida</taxon>
        <taxon>eudicotyledons</taxon>
        <taxon>Gunneridae</taxon>
        <taxon>Pentapetalae</taxon>
        <taxon>asterids</taxon>
        <taxon>campanulids</taxon>
        <taxon>Asterales</taxon>
        <taxon>Asteraceae</taxon>
        <taxon>Asteroideae</taxon>
        <taxon>Anthemideae</taxon>
        <taxon>Anthemidinae</taxon>
        <taxon>Tanacetum</taxon>
    </lineage>
</organism>
<dbReference type="InterPro" id="IPR000477">
    <property type="entry name" value="RT_dom"/>
</dbReference>
<evidence type="ECO:0000313" key="4">
    <source>
        <dbReference type="EMBL" id="GJS67001.1"/>
    </source>
</evidence>
<dbReference type="Proteomes" id="UP001151760">
    <property type="component" value="Unassembled WGS sequence"/>
</dbReference>
<sequence>MEGKSLGAKLFSMAVCVYSSFGVQVEYMSIGTISDYTNVHPYLSLLLHEYDEVFIVPQSLPPHRKHNHGIPLLDNTSPINIRLYKHPPTQKDAIEAMVKELLDSGIIRASYNPFYSPIVIVKKKDGSWRMYVDYKAFNNKTVKDKFPILVIEELIDELFGAQVFTKLDLRSGYHQIRMCEDDIHKALMNEVFAPYLRKFALVFFDDILVYNKNMIEHAQHLAQVLSTMQFHQWPVLVNIKKLRGILGLTGYYRRFVKNCAAISNSLTKFLKNNSFEWSNSAQIAFDELKAAMINTLVLALLNFQEEFTIKRDTSNEGIGAVLQQKGHPISFLSRSFAPKHKGLSIYEKELWVIVYALEKWKVTCLTDISRLRLIISVSNI</sequence>
<comment type="caution">
    <text evidence="4">The sequence shown here is derived from an EMBL/GenBank/DDBJ whole genome shotgun (WGS) entry which is preliminary data.</text>
</comment>
<name>A0ABQ4XPF1_9ASTR</name>
<dbReference type="Gene3D" id="3.10.10.10">
    <property type="entry name" value="HIV Type 1 Reverse Transcriptase, subunit A, domain 1"/>
    <property type="match status" value="1"/>
</dbReference>
<protein>
    <submittedName>
        <fullName evidence="4">Mitochondrial protein</fullName>
    </submittedName>
</protein>
<dbReference type="Gene3D" id="3.30.70.270">
    <property type="match status" value="2"/>
</dbReference>
<evidence type="ECO:0000259" key="3">
    <source>
        <dbReference type="Pfam" id="PF17919"/>
    </source>
</evidence>
<dbReference type="CDD" id="cd01647">
    <property type="entry name" value="RT_LTR"/>
    <property type="match status" value="1"/>
</dbReference>
<dbReference type="Pfam" id="PF00078">
    <property type="entry name" value="RVT_1"/>
    <property type="match status" value="1"/>
</dbReference>
<keyword evidence="1" id="KW-0511">Multifunctional enzyme</keyword>
<dbReference type="SUPFAM" id="SSF56672">
    <property type="entry name" value="DNA/RNA polymerases"/>
    <property type="match status" value="1"/>
</dbReference>
<evidence type="ECO:0000313" key="5">
    <source>
        <dbReference type="Proteomes" id="UP001151760"/>
    </source>
</evidence>
<feature type="domain" description="Reverse transcriptase/retrotransposon-derived protein RNase H-like" evidence="3">
    <location>
        <begin position="277"/>
        <end position="362"/>
    </location>
</feature>
<feature type="domain" description="Reverse transcriptase" evidence="2">
    <location>
        <begin position="121"/>
        <end position="182"/>
    </location>
</feature>
<proteinExistence type="predicted"/>
<reference evidence="4" key="2">
    <citation type="submission" date="2022-01" db="EMBL/GenBank/DDBJ databases">
        <authorList>
            <person name="Yamashiro T."/>
            <person name="Shiraishi A."/>
            <person name="Satake H."/>
            <person name="Nakayama K."/>
        </authorList>
    </citation>
    <scope>NUCLEOTIDE SEQUENCE</scope>
</reference>
<evidence type="ECO:0000256" key="1">
    <source>
        <dbReference type="ARBA" id="ARBA00023268"/>
    </source>
</evidence>